<reference evidence="8" key="1">
    <citation type="submission" date="2020-05" db="EMBL/GenBank/DDBJ databases">
        <authorList>
            <person name="Chiriac C."/>
            <person name="Salcher M."/>
            <person name="Ghai R."/>
            <person name="Kavagutti S V."/>
        </authorList>
    </citation>
    <scope>NUCLEOTIDE SEQUENCE</scope>
</reference>
<keyword evidence="4 6" id="KW-1133">Transmembrane helix</keyword>
<feature type="transmembrane region" description="Helical" evidence="6">
    <location>
        <begin position="332"/>
        <end position="350"/>
    </location>
</feature>
<feature type="transmembrane region" description="Helical" evidence="6">
    <location>
        <begin position="297"/>
        <end position="320"/>
    </location>
</feature>
<name>A0A6J6SGY1_9ZZZZ</name>
<dbReference type="SUPFAM" id="SSF103473">
    <property type="entry name" value="MFS general substrate transporter"/>
    <property type="match status" value="1"/>
</dbReference>
<feature type="transmembrane region" description="Helical" evidence="6">
    <location>
        <begin position="428"/>
        <end position="448"/>
    </location>
</feature>
<dbReference type="EMBL" id="CAEZYR010000017">
    <property type="protein sequence ID" value="CAB4733847.1"/>
    <property type="molecule type" value="Genomic_DNA"/>
</dbReference>
<evidence type="ECO:0000256" key="1">
    <source>
        <dbReference type="ARBA" id="ARBA00004141"/>
    </source>
</evidence>
<feature type="transmembrane region" description="Helical" evidence="6">
    <location>
        <begin position="138"/>
        <end position="163"/>
    </location>
</feature>
<keyword evidence="3 6" id="KW-0812">Transmembrane</keyword>
<dbReference type="InterPro" id="IPR020846">
    <property type="entry name" value="MFS_dom"/>
</dbReference>
<dbReference type="Gene3D" id="1.20.1720.10">
    <property type="entry name" value="Multidrug resistance protein D"/>
    <property type="match status" value="1"/>
</dbReference>
<feature type="transmembrane region" description="Helical" evidence="6">
    <location>
        <begin position="200"/>
        <end position="219"/>
    </location>
</feature>
<dbReference type="Pfam" id="PF07690">
    <property type="entry name" value="MFS_1"/>
    <property type="match status" value="1"/>
</dbReference>
<protein>
    <submittedName>
        <fullName evidence="8">Unannotated protein</fullName>
    </submittedName>
</protein>
<feature type="transmembrane region" description="Helical" evidence="6">
    <location>
        <begin position="104"/>
        <end position="126"/>
    </location>
</feature>
<feature type="transmembrane region" description="Helical" evidence="6">
    <location>
        <begin position="356"/>
        <end position="378"/>
    </location>
</feature>
<evidence type="ECO:0000313" key="8">
    <source>
        <dbReference type="EMBL" id="CAB4733847.1"/>
    </source>
</evidence>
<dbReference type="GO" id="GO:0016020">
    <property type="term" value="C:membrane"/>
    <property type="evidence" value="ECO:0007669"/>
    <property type="project" value="UniProtKB-SubCell"/>
</dbReference>
<feature type="domain" description="Major facilitator superfamily (MFS) profile" evidence="7">
    <location>
        <begin position="13"/>
        <end position="453"/>
    </location>
</feature>
<organism evidence="8">
    <name type="scientific">freshwater metagenome</name>
    <dbReference type="NCBI Taxonomy" id="449393"/>
    <lineage>
        <taxon>unclassified sequences</taxon>
        <taxon>metagenomes</taxon>
        <taxon>ecological metagenomes</taxon>
    </lineage>
</organism>
<evidence type="ECO:0000256" key="3">
    <source>
        <dbReference type="ARBA" id="ARBA00022692"/>
    </source>
</evidence>
<dbReference type="PANTHER" id="PTHR42718">
    <property type="entry name" value="MAJOR FACILITATOR SUPERFAMILY MULTIDRUG TRANSPORTER MFSC"/>
    <property type="match status" value="1"/>
</dbReference>
<keyword evidence="5 6" id="KW-0472">Membrane</keyword>
<feature type="transmembrane region" description="Helical" evidence="6">
    <location>
        <begin position="225"/>
        <end position="245"/>
    </location>
</feature>
<keyword evidence="2" id="KW-0813">Transport</keyword>
<feature type="transmembrane region" description="Helical" evidence="6">
    <location>
        <begin position="390"/>
        <end position="416"/>
    </location>
</feature>
<dbReference type="PROSITE" id="PS50850">
    <property type="entry name" value="MFS"/>
    <property type="match status" value="1"/>
</dbReference>
<feature type="transmembrane region" description="Helical" evidence="6">
    <location>
        <begin position="266"/>
        <end position="291"/>
    </location>
</feature>
<evidence type="ECO:0000256" key="6">
    <source>
        <dbReference type="SAM" id="Phobius"/>
    </source>
</evidence>
<dbReference type="Gene3D" id="1.20.1250.20">
    <property type="entry name" value="MFS general substrate transporter like domains"/>
    <property type="match status" value="1"/>
</dbReference>
<dbReference type="CDD" id="cd17321">
    <property type="entry name" value="MFS_MMR_MDR_like"/>
    <property type="match status" value="1"/>
</dbReference>
<evidence type="ECO:0000256" key="4">
    <source>
        <dbReference type="ARBA" id="ARBA00022989"/>
    </source>
</evidence>
<dbReference type="AlphaFoldDB" id="A0A6J6SGY1"/>
<feature type="transmembrane region" description="Helical" evidence="6">
    <location>
        <begin position="48"/>
        <end position="67"/>
    </location>
</feature>
<dbReference type="InterPro" id="IPR036259">
    <property type="entry name" value="MFS_trans_sf"/>
</dbReference>
<evidence type="ECO:0000256" key="5">
    <source>
        <dbReference type="ARBA" id="ARBA00023136"/>
    </source>
</evidence>
<evidence type="ECO:0000256" key="2">
    <source>
        <dbReference type="ARBA" id="ARBA00022448"/>
    </source>
</evidence>
<comment type="subcellular location">
    <subcellularLocation>
        <location evidence="1">Membrane</location>
        <topology evidence="1">Multi-pass membrane protein</topology>
    </subcellularLocation>
</comment>
<dbReference type="PANTHER" id="PTHR42718:SF9">
    <property type="entry name" value="MAJOR FACILITATOR SUPERFAMILY MULTIDRUG TRANSPORTER MFSC"/>
    <property type="match status" value="1"/>
</dbReference>
<gene>
    <name evidence="8" type="ORF">UFOPK2754_00671</name>
</gene>
<sequence length="458" mass="47323">MDKPERSAYRWVALFTVLFGLFTYGTITTVISASLKTVADDLDTSTNSLAWVITGPFLALGVGNPIFGKIGDIYGRRKFFLIGMVLFTVASLGCAMAPNAGSLIALRALAGVGASAATPNGIAIVLDAFTLEERPKALGWFNLFGVGAPAIGLAVGGLMVDALGWRAVFWIYGAISVAATLVAVFVVRSTKPGMSEPIDYAGAAALAVATLGVALGLTLGGSRGFGDPLVLGVLACGPLGIWLFVTIERRIEFPLAPLAYFSEPNFAGPLFGYFAGHVTYMGAFVITPILLRDGFGYSEAAVSAVLIMRPLSYSLTSPFAGTFTARVGNRPAAMTGAFPLIAGAVAFVVGAYTTSIAIIVIGLILSGIGLGVVTPPYMSSLTGAVRTSELGLASGMLQMSASLGTVVGIQLAFMLLGDAKPHESSDFLTPYAVGIGAAVVMLCFSSLVRRSARARRAG</sequence>
<accession>A0A6J6SGY1</accession>
<dbReference type="InterPro" id="IPR011701">
    <property type="entry name" value="MFS"/>
</dbReference>
<feature type="transmembrane region" description="Helical" evidence="6">
    <location>
        <begin position="169"/>
        <end position="188"/>
    </location>
</feature>
<evidence type="ECO:0000259" key="7">
    <source>
        <dbReference type="PROSITE" id="PS50850"/>
    </source>
</evidence>
<dbReference type="GO" id="GO:0022857">
    <property type="term" value="F:transmembrane transporter activity"/>
    <property type="evidence" value="ECO:0007669"/>
    <property type="project" value="InterPro"/>
</dbReference>
<feature type="transmembrane region" description="Helical" evidence="6">
    <location>
        <begin position="79"/>
        <end position="98"/>
    </location>
</feature>
<proteinExistence type="predicted"/>